<dbReference type="OrthoDB" id="416437at2759"/>
<gene>
    <name evidence="1" type="ORF">EVAR_94879_1</name>
</gene>
<protein>
    <submittedName>
        <fullName evidence="1">Uncharacterized protein</fullName>
    </submittedName>
</protein>
<proteinExistence type="predicted"/>
<sequence length="151" mass="16524">MSQLGGQARLDIGRRALSAAFAFSGNGRKLPEAVLIKFDDPTIGAKIKDHDDCIAISPTSTTFQVQKGYDDDEMKNATSYFKSGSNCSQAAGYEAVNELGKKLAKGQTYMDLSRVKTLEGIALSDLDVNKSLNTPHDEKALTKMLRWRHLP</sequence>
<comment type="caution">
    <text evidence="1">The sequence shown here is derived from an EMBL/GenBank/DDBJ whole genome shotgun (WGS) entry which is preliminary data.</text>
</comment>
<organism evidence="1 2">
    <name type="scientific">Eumeta variegata</name>
    <name type="common">Bagworm moth</name>
    <name type="synonym">Eumeta japonica</name>
    <dbReference type="NCBI Taxonomy" id="151549"/>
    <lineage>
        <taxon>Eukaryota</taxon>
        <taxon>Metazoa</taxon>
        <taxon>Ecdysozoa</taxon>
        <taxon>Arthropoda</taxon>
        <taxon>Hexapoda</taxon>
        <taxon>Insecta</taxon>
        <taxon>Pterygota</taxon>
        <taxon>Neoptera</taxon>
        <taxon>Endopterygota</taxon>
        <taxon>Lepidoptera</taxon>
        <taxon>Glossata</taxon>
        <taxon>Ditrysia</taxon>
        <taxon>Tineoidea</taxon>
        <taxon>Psychidae</taxon>
        <taxon>Oiketicinae</taxon>
        <taxon>Eumeta</taxon>
    </lineage>
</organism>
<dbReference type="EMBL" id="BGZK01000303">
    <property type="protein sequence ID" value="GBP35428.1"/>
    <property type="molecule type" value="Genomic_DNA"/>
</dbReference>
<accession>A0A4C1V978</accession>
<keyword evidence="2" id="KW-1185">Reference proteome</keyword>
<name>A0A4C1V978_EUMVA</name>
<evidence type="ECO:0000313" key="2">
    <source>
        <dbReference type="Proteomes" id="UP000299102"/>
    </source>
</evidence>
<reference evidence="1 2" key="1">
    <citation type="journal article" date="2019" name="Commun. Biol.">
        <title>The bagworm genome reveals a unique fibroin gene that provides high tensile strength.</title>
        <authorList>
            <person name="Kono N."/>
            <person name="Nakamura H."/>
            <person name="Ohtoshi R."/>
            <person name="Tomita M."/>
            <person name="Numata K."/>
            <person name="Arakawa K."/>
        </authorList>
    </citation>
    <scope>NUCLEOTIDE SEQUENCE [LARGE SCALE GENOMIC DNA]</scope>
</reference>
<dbReference type="Proteomes" id="UP000299102">
    <property type="component" value="Unassembled WGS sequence"/>
</dbReference>
<evidence type="ECO:0000313" key="1">
    <source>
        <dbReference type="EMBL" id="GBP35428.1"/>
    </source>
</evidence>
<dbReference type="AlphaFoldDB" id="A0A4C1V978"/>